<reference evidence="3 4" key="1">
    <citation type="submission" date="2019-05" db="EMBL/GenBank/DDBJ databases">
        <title>Draft genome sequence of Nonomuraea zeae DSM 100528.</title>
        <authorList>
            <person name="Saricaoglu S."/>
            <person name="Isik K."/>
        </authorList>
    </citation>
    <scope>NUCLEOTIDE SEQUENCE [LARGE SCALE GENOMIC DNA]</scope>
    <source>
        <strain evidence="3 4">DSM 100528</strain>
    </source>
</reference>
<dbReference type="Proteomes" id="UP000306628">
    <property type="component" value="Unassembled WGS sequence"/>
</dbReference>
<protein>
    <submittedName>
        <fullName evidence="3">Uncharacterized protein</fullName>
    </submittedName>
</protein>
<gene>
    <name evidence="3" type="ORF">ETD85_52265</name>
</gene>
<sequence>MTTSPPSGGEPEPDPSFPPRSNAVFELGLDLLKGFAAGAGIVLAVLVGLAFVVGLLLGFIGGLLGMDPGGAEVDKLLDDYYEPIYYGVVVIGLLVGGGRLAIRMLRQRAEGERPEQPGPGPYPLPTLQLPKGKPRRIPQVTPKDDDPGPSPRPGRDDVERLDREIEEKLARLAGLDARIEEARRQVTLSEEQARVVDAVVRKHFDSQSRAQLVLQVAFSILAFLLGFVVNWLSEPALTALRTWWAS</sequence>
<comment type="caution">
    <text evidence="3">The sequence shown here is derived from an EMBL/GenBank/DDBJ whole genome shotgun (WGS) entry which is preliminary data.</text>
</comment>
<evidence type="ECO:0000313" key="3">
    <source>
        <dbReference type="EMBL" id="TMR20522.1"/>
    </source>
</evidence>
<proteinExistence type="predicted"/>
<evidence type="ECO:0000256" key="1">
    <source>
        <dbReference type="SAM" id="MobiDB-lite"/>
    </source>
</evidence>
<keyword evidence="2" id="KW-0472">Membrane</keyword>
<feature type="transmembrane region" description="Helical" evidence="2">
    <location>
        <begin position="212"/>
        <end position="233"/>
    </location>
</feature>
<dbReference type="OrthoDB" id="10009771at2"/>
<keyword evidence="2" id="KW-0812">Transmembrane</keyword>
<evidence type="ECO:0000256" key="2">
    <source>
        <dbReference type="SAM" id="Phobius"/>
    </source>
</evidence>
<dbReference type="AlphaFoldDB" id="A0A5S4FIN5"/>
<evidence type="ECO:0000313" key="4">
    <source>
        <dbReference type="Proteomes" id="UP000306628"/>
    </source>
</evidence>
<keyword evidence="2" id="KW-1133">Transmembrane helix</keyword>
<feature type="transmembrane region" description="Helical" evidence="2">
    <location>
        <begin position="84"/>
        <end position="102"/>
    </location>
</feature>
<organism evidence="3 4">
    <name type="scientific">Nonomuraea zeae</name>
    <dbReference type="NCBI Taxonomy" id="1642303"/>
    <lineage>
        <taxon>Bacteria</taxon>
        <taxon>Bacillati</taxon>
        <taxon>Actinomycetota</taxon>
        <taxon>Actinomycetes</taxon>
        <taxon>Streptosporangiales</taxon>
        <taxon>Streptosporangiaceae</taxon>
        <taxon>Nonomuraea</taxon>
    </lineage>
</organism>
<feature type="region of interest" description="Disordered" evidence="1">
    <location>
        <begin position="109"/>
        <end position="161"/>
    </location>
</feature>
<name>A0A5S4FIN5_9ACTN</name>
<dbReference type="EMBL" id="VCKX01000319">
    <property type="protein sequence ID" value="TMR20522.1"/>
    <property type="molecule type" value="Genomic_DNA"/>
</dbReference>
<feature type="transmembrane region" description="Helical" evidence="2">
    <location>
        <begin position="35"/>
        <end position="64"/>
    </location>
</feature>
<accession>A0A5S4FIN5</accession>
<keyword evidence="4" id="KW-1185">Reference proteome</keyword>
<dbReference type="RefSeq" id="WP_138697310.1">
    <property type="nucleotide sequence ID" value="NZ_JBHSAZ010000112.1"/>
</dbReference>